<evidence type="ECO:0000313" key="2">
    <source>
        <dbReference type="EMBL" id="WAS96639.1"/>
    </source>
</evidence>
<gene>
    <name evidence="2" type="ORF">O0S08_10835</name>
</gene>
<sequence>MPSIHAIATTITFCALALAAQEARAGFTICNDLSESVWSAYSRIYRSRIITTECSFSQVVDGRCDYLSYKTRGWWRIEPQQCRRVDSADLPPFPDARSYVYIVTDSGDELTATTAGFYVTNDRFTWDSNVKIFDLHPNECLIESAVYDTCTHSGYWVNFREVLTGGFTDVTFRVVPDAIARKGGDAGPTALSMPPPEADLAE</sequence>
<keyword evidence="3" id="KW-1185">Reference proteome</keyword>
<protein>
    <submittedName>
        <fullName evidence="2">DUF1036 domain-containing protein</fullName>
    </submittedName>
</protein>
<keyword evidence="1" id="KW-0732">Signal</keyword>
<proteinExistence type="predicted"/>
<evidence type="ECO:0000256" key="1">
    <source>
        <dbReference type="SAM" id="SignalP"/>
    </source>
</evidence>
<reference evidence="2" key="1">
    <citation type="submission" date="2022-11" db="EMBL/GenBank/DDBJ databases">
        <title>Minimal conservation of predation-associated metabolite biosynthetic gene clusters underscores biosynthetic potential of Myxococcota including descriptions for ten novel species: Archangium lansinium sp. nov., Myxococcus landrumus sp. nov., Nannocystis bai.</title>
        <authorList>
            <person name="Ahearne A."/>
            <person name="Stevens C."/>
            <person name="Dowd S."/>
        </authorList>
    </citation>
    <scope>NUCLEOTIDE SEQUENCE</scope>
    <source>
        <strain evidence="2">Fl3</strain>
    </source>
</reference>
<dbReference type="InterPro" id="IPR009380">
    <property type="entry name" value="DUF1036"/>
</dbReference>
<evidence type="ECO:0000313" key="3">
    <source>
        <dbReference type="Proteomes" id="UP001164459"/>
    </source>
</evidence>
<dbReference type="Pfam" id="PF06282">
    <property type="entry name" value="DUF1036"/>
    <property type="match status" value="1"/>
</dbReference>
<feature type="chain" id="PRO_5046329986" evidence="1">
    <location>
        <begin position="20"/>
        <end position="202"/>
    </location>
</feature>
<organism evidence="2 3">
    <name type="scientific">Nannocystis punicea</name>
    <dbReference type="NCBI Taxonomy" id="2995304"/>
    <lineage>
        <taxon>Bacteria</taxon>
        <taxon>Pseudomonadati</taxon>
        <taxon>Myxococcota</taxon>
        <taxon>Polyangia</taxon>
        <taxon>Nannocystales</taxon>
        <taxon>Nannocystaceae</taxon>
        <taxon>Nannocystis</taxon>
    </lineage>
</organism>
<dbReference type="RefSeq" id="WP_269039005.1">
    <property type="nucleotide sequence ID" value="NZ_CP114040.1"/>
</dbReference>
<dbReference type="Proteomes" id="UP001164459">
    <property type="component" value="Chromosome"/>
</dbReference>
<name>A0ABY7HCB7_9BACT</name>
<accession>A0ABY7HCB7</accession>
<dbReference type="EMBL" id="CP114040">
    <property type="protein sequence ID" value="WAS96639.1"/>
    <property type="molecule type" value="Genomic_DNA"/>
</dbReference>
<feature type="signal peptide" evidence="1">
    <location>
        <begin position="1"/>
        <end position="19"/>
    </location>
</feature>